<evidence type="ECO:0000256" key="4">
    <source>
        <dbReference type="ARBA" id="ARBA00023163"/>
    </source>
</evidence>
<dbReference type="Pfam" id="PF00440">
    <property type="entry name" value="TetR_N"/>
    <property type="match status" value="1"/>
</dbReference>
<keyword evidence="8" id="KW-1185">Reference proteome</keyword>
<dbReference type="InterPro" id="IPR023772">
    <property type="entry name" value="DNA-bd_HTH_TetR-type_CS"/>
</dbReference>
<evidence type="ECO:0000313" key="8">
    <source>
        <dbReference type="Proteomes" id="UP000037558"/>
    </source>
</evidence>
<evidence type="ECO:0000256" key="1">
    <source>
        <dbReference type="ARBA" id="ARBA00022491"/>
    </source>
</evidence>
<keyword evidence="2" id="KW-0805">Transcription regulation</keyword>
<feature type="DNA-binding region" description="H-T-H motif" evidence="5">
    <location>
        <begin position="29"/>
        <end position="48"/>
    </location>
</feature>
<dbReference type="InterPro" id="IPR009057">
    <property type="entry name" value="Homeodomain-like_sf"/>
</dbReference>
<keyword evidence="3 5" id="KW-0238">DNA-binding</keyword>
<dbReference type="PATRIC" id="fig|284581.3.peg.4558"/>
<dbReference type="Gene3D" id="1.10.357.10">
    <property type="entry name" value="Tetracycline Repressor, domain 2"/>
    <property type="match status" value="1"/>
</dbReference>
<keyword evidence="1" id="KW-0678">Repressor</keyword>
<name>A0A0M0L8Z4_9BACI</name>
<accession>A0A0M0L8Z4</accession>
<reference evidence="8" key="1">
    <citation type="submission" date="2015-08" db="EMBL/GenBank/DDBJ databases">
        <title>Fjat-14210 dsm16467.</title>
        <authorList>
            <person name="Liu B."/>
            <person name="Wang J."/>
            <person name="Zhu Y."/>
            <person name="Liu G."/>
            <person name="Chen Q."/>
            <person name="Chen Z."/>
            <person name="Lan J."/>
            <person name="Che J."/>
            <person name="Ge C."/>
            <person name="Shi H."/>
            <person name="Pan Z."/>
            <person name="Liu X."/>
        </authorList>
    </citation>
    <scope>NUCLEOTIDE SEQUENCE [LARGE SCALE GENOMIC DNA]</scope>
    <source>
        <strain evidence="8">DSM 16467</strain>
    </source>
</reference>
<dbReference type="PRINTS" id="PR00455">
    <property type="entry name" value="HTHTETR"/>
</dbReference>
<dbReference type="EMBL" id="LILC01000007">
    <property type="protein sequence ID" value="KOO47556.1"/>
    <property type="molecule type" value="Genomic_DNA"/>
</dbReference>
<dbReference type="InterPro" id="IPR039538">
    <property type="entry name" value="BetI_C"/>
</dbReference>
<organism evidence="7 8">
    <name type="scientific">Priestia koreensis</name>
    <dbReference type="NCBI Taxonomy" id="284581"/>
    <lineage>
        <taxon>Bacteria</taxon>
        <taxon>Bacillati</taxon>
        <taxon>Bacillota</taxon>
        <taxon>Bacilli</taxon>
        <taxon>Bacillales</taxon>
        <taxon>Bacillaceae</taxon>
        <taxon>Priestia</taxon>
    </lineage>
</organism>
<evidence type="ECO:0000256" key="2">
    <source>
        <dbReference type="ARBA" id="ARBA00023015"/>
    </source>
</evidence>
<gene>
    <name evidence="7" type="ORF">AMD01_05815</name>
</gene>
<dbReference type="InterPro" id="IPR050624">
    <property type="entry name" value="HTH-type_Tx_Regulator"/>
</dbReference>
<sequence length="197" mass="22848">MKKKAEERKNQILRAAFQAMSVQGYNSVTLQSIADHAEVSKGVVHYYFKNKEDTLSQLLEWLTNKIYNYELASVNSESTPLGKLKAYVNSVFVAPEKNAKFYRVYLDFLSQAGQNETYRKINHHFYQNCWGITSDIITSGQKTGVFEQNINIENTSKTMRAIIDGLLIQWLMNEDINSHQYYKETCYQSFLDLLKVN</sequence>
<evidence type="ECO:0000256" key="3">
    <source>
        <dbReference type="ARBA" id="ARBA00023125"/>
    </source>
</evidence>
<dbReference type="Proteomes" id="UP000037558">
    <property type="component" value="Unassembled WGS sequence"/>
</dbReference>
<keyword evidence="4" id="KW-0804">Transcription</keyword>
<proteinExistence type="predicted"/>
<evidence type="ECO:0000313" key="7">
    <source>
        <dbReference type="EMBL" id="KOO47556.1"/>
    </source>
</evidence>
<feature type="domain" description="HTH tetR-type" evidence="6">
    <location>
        <begin position="6"/>
        <end position="66"/>
    </location>
</feature>
<dbReference type="InterPro" id="IPR036271">
    <property type="entry name" value="Tet_transcr_reg_TetR-rel_C_sf"/>
</dbReference>
<protein>
    <submittedName>
        <fullName evidence="7">Transcriptional regulator</fullName>
    </submittedName>
</protein>
<dbReference type="RefSeq" id="WP_053400461.1">
    <property type="nucleotide sequence ID" value="NZ_JAUKEN010000001.1"/>
</dbReference>
<dbReference type="STRING" id="284581.AMD01_05815"/>
<dbReference type="SUPFAM" id="SSF48498">
    <property type="entry name" value="Tetracyclin repressor-like, C-terminal domain"/>
    <property type="match status" value="1"/>
</dbReference>
<dbReference type="Pfam" id="PF13977">
    <property type="entry name" value="TetR_C_6"/>
    <property type="match status" value="1"/>
</dbReference>
<dbReference type="OrthoDB" id="9810250at2"/>
<comment type="caution">
    <text evidence="7">The sequence shown here is derived from an EMBL/GenBank/DDBJ whole genome shotgun (WGS) entry which is preliminary data.</text>
</comment>
<dbReference type="PANTHER" id="PTHR43479:SF11">
    <property type="entry name" value="ACREF_ENVCD OPERON REPRESSOR-RELATED"/>
    <property type="match status" value="1"/>
</dbReference>
<dbReference type="AlphaFoldDB" id="A0A0M0L8Z4"/>
<dbReference type="PROSITE" id="PS01081">
    <property type="entry name" value="HTH_TETR_1"/>
    <property type="match status" value="1"/>
</dbReference>
<dbReference type="GO" id="GO:0003677">
    <property type="term" value="F:DNA binding"/>
    <property type="evidence" value="ECO:0007669"/>
    <property type="project" value="UniProtKB-UniRule"/>
</dbReference>
<dbReference type="InterPro" id="IPR001647">
    <property type="entry name" value="HTH_TetR"/>
</dbReference>
<dbReference type="SUPFAM" id="SSF46689">
    <property type="entry name" value="Homeodomain-like"/>
    <property type="match status" value="1"/>
</dbReference>
<dbReference type="PROSITE" id="PS50977">
    <property type="entry name" value="HTH_TETR_2"/>
    <property type="match status" value="1"/>
</dbReference>
<dbReference type="PANTHER" id="PTHR43479">
    <property type="entry name" value="ACREF/ENVCD OPERON REPRESSOR-RELATED"/>
    <property type="match status" value="1"/>
</dbReference>
<evidence type="ECO:0000256" key="5">
    <source>
        <dbReference type="PROSITE-ProRule" id="PRU00335"/>
    </source>
</evidence>
<evidence type="ECO:0000259" key="6">
    <source>
        <dbReference type="PROSITE" id="PS50977"/>
    </source>
</evidence>